<keyword evidence="5" id="KW-1185">Reference proteome</keyword>
<dbReference type="PANTHER" id="PTHR22916">
    <property type="entry name" value="GLYCOSYLTRANSFERASE"/>
    <property type="match status" value="1"/>
</dbReference>
<name>A0ABY9MP07_9GAMM</name>
<dbReference type="PANTHER" id="PTHR22916:SF3">
    <property type="entry name" value="UDP-GLCNAC:BETAGAL BETA-1,3-N-ACETYLGLUCOSAMINYLTRANSFERASE-LIKE PROTEIN 1"/>
    <property type="match status" value="1"/>
</dbReference>
<protein>
    <submittedName>
        <fullName evidence="4">DUF1972 domain-containing protein</fullName>
    </submittedName>
</protein>
<accession>A0ABY9MP07</accession>
<dbReference type="EMBL" id="CP133218">
    <property type="protein sequence ID" value="WML90400.1"/>
    <property type="molecule type" value="Genomic_DNA"/>
</dbReference>
<evidence type="ECO:0000259" key="3">
    <source>
        <dbReference type="Pfam" id="PF09314"/>
    </source>
</evidence>
<dbReference type="Pfam" id="PF09314">
    <property type="entry name" value="DUF1972"/>
    <property type="match status" value="1"/>
</dbReference>
<dbReference type="InterPro" id="IPR001173">
    <property type="entry name" value="Glyco_trans_2-like"/>
</dbReference>
<dbReference type="Pfam" id="PF00535">
    <property type="entry name" value="Glycos_transf_2"/>
    <property type="match status" value="1"/>
</dbReference>
<dbReference type="SUPFAM" id="SSF53448">
    <property type="entry name" value="Nucleotide-diphospho-sugar transferases"/>
    <property type="match status" value="1"/>
</dbReference>
<dbReference type="InterPro" id="IPR029044">
    <property type="entry name" value="Nucleotide-diphossugar_trans"/>
</dbReference>
<dbReference type="InterPro" id="IPR001296">
    <property type="entry name" value="Glyco_trans_1"/>
</dbReference>
<dbReference type="SUPFAM" id="SSF53756">
    <property type="entry name" value="UDP-Glycosyltransferase/glycogen phosphorylase"/>
    <property type="match status" value="1"/>
</dbReference>
<feature type="domain" description="Glycosyl transferase family 1" evidence="1">
    <location>
        <begin position="475"/>
        <end position="597"/>
    </location>
</feature>
<reference evidence="4 5" key="1">
    <citation type="submission" date="2023-08" db="EMBL/GenBank/DDBJ databases">
        <title>New molecular markers tilS and rpoB for phylogenetic and monitoring studies of the genus Thiothrix biodiversity.</title>
        <authorList>
            <person name="Ravin N.V."/>
            <person name="Smolyakov D."/>
            <person name="Markov N.D."/>
            <person name="Beletsky A.V."/>
            <person name="Mardanov A.V."/>
            <person name="Rudenko T.S."/>
            <person name="Grabovich M.Y."/>
        </authorList>
    </citation>
    <scope>NUCLEOTIDE SEQUENCE [LARGE SCALE GENOMIC DNA]</scope>
    <source>
        <strain evidence="4 5">MK1</strain>
    </source>
</reference>
<proteinExistence type="predicted"/>
<dbReference type="Proteomes" id="UP001236657">
    <property type="component" value="Chromosome"/>
</dbReference>
<evidence type="ECO:0000259" key="2">
    <source>
        <dbReference type="Pfam" id="PF00535"/>
    </source>
</evidence>
<evidence type="ECO:0000313" key="4">
    <source>
        <dbReference type="EMBL" id="WML90400.1"/>
    </source>
</evidence>
<sequence length="653" mass="75070">MAETETIAILLASYNGGHFLEAQLDSIINQSHTKIKIIIRDDGSTDNTLEIIQEYSEKYPDIFEFIMDSLGNLGSSKCFMKLLEYASPYNYIMFCDQDDFWLNEKIETSLYAIKKLEDKFGNTVPLMVFSDLIVSDNNLHVIFQSFWSSQRLNPKIAQNWKSLLAQNVVTGCTMIINSKAQSICLPFSLTEMVHDHWIAVKIAKSGHVGHISKPLLLYRQHSNNVIGAKKNILSYFLIKTFNVLSIISFYRKTTKYFHETSLVELINQKILISLKRLFIFKAYKQNLPIFMIDRKKIAIIGTNGLPGRYGGWDQLLNHITDHLKEKYSFTVYTSSHNAQPGITEVNGAKLKIIPLKANGPQSVPYDIISMIHAVFKYDILLILGTSGCIFLPIIRLFNKKIILNPDGAEWKRGKWSKPAQWFLRISEKFGVKYSHTVISDNKKIQEHILNTYGVNSELIEYGGDNANHVTMSQETAEKYNIQPNNYAFKVCRIEPENNLDMILEAFKESHQVLILIGNWNFSEYGKNLREKYQKYQNLRLLDPIYHQQQLDELRGNCGLYIHGHSVGGTNPSLVEAMNLGLCCIVYNVDYNIETTENSAIYFSSSEELKTILRSHEKGEIDTAAYKNKMLEIAKRRYLWKIITEKYAQVFDKN</sequence>
<evidence type="ECO:0000259" key="1">
    <source>
        <dbReference type="Pfam" id="PF00534"/>
    </source>
</evidence>
<organism evidence="4 5">
    <name type="scientific">Thiothrix lacustris</name>
    <dbReference type="NCBI Taxonomy" id="525917"/>
    <lineage>
        <taxon>Bacteria</taxon>
        <taxon>Pseudomonadati</taxon>
        <taxon>Pseudomonadota</taxon>
        <taxon>Gammaproteobacteria</taxon>
        <taxon>Thiotrichales</taxon>
        <taxon>Thiotrichaceae</taxon>
        <taxon>Thiothrix</taxon>
    </lineage>
</organism>
<dbReference type="InterPro" id="IPR015393">
    <property type="entry name" value="DUF1972"/>
</dbReference>
<dbReference type="Pfam" id="PF00534">
    <property type="entry name" value="Glycos_transf_1"/>
    <property type="match status" value="1"/>
</dbReference>
<dbReference type="RefSeq" id="WP_308894840.1">
    <property type="nucleotide sequence ID" value="NZ_CP133218.1"/>
</dbReference>
<feature type="domain" description="Glycosyltransferase 2-like" evidence="2">
    <location>
        <begin position="9"/>
        <end position="118"/>
    </location>
</feature>
<evidence type="ECO:0000313" key="5">
    <source>
        <dbReference type="Proteomes" id="UP001236657"/>
    </source>
</evidence>
<dbReference type="Gene3D" id="3.90.550.10">
    <property type="entry name" value="Spore Coat Polysaccharide Biosynthesis Protein SpsA, Chain A"/>
    <property type="match status" value="1"/>
</dbReference>
<gene>
    <name evidence="4" type="ORF">RCF98_15690</name>
</gene>
<feature type="domain" description="DUF1972" evidence="3">
    <location>
        <begin position="295"/>
        <end position="464"/>
    </location>
</feature>
<dbReference type="CDD" id="cd04196">
    <property type="entry name" value="GT_2_like_d"/>
    <property type="match status" value="1"/>
</dbReference>
<dbReference type="Gene3D" id="3.40.50.2000">
    <property type="entry name" value="Glycogen Phosphorylase B"/>
    <property type="match status" value="1"/>
</dbReference>